<dbReference type="GO" id="GO:0006171">
    <property type="term" value="P:cAMP biosynthetic process"/>
    <property type="evidence" value="ECO:0007669"/>
    <property type="project" value="TreeGrafter"/>
</dbReference>
<keyword evidence="1" id="KW-1133">Transmembrane helix</keyword>
<feature type="transmembrane region" description="Helical" evidence="1">
    <location>
        <begin position="383"/>
        <end position="400"/>
    </location>
</feature>
<keyword evidence="1" id="KW-0812">Transmembrane</keyword>
<dbReference type="InterPro" id="IPR029787">
    <property type="entry name" value="Nucleotide_cyclase"/>
</dbReference>
<proteinExistence type="predicted"/>
<dbReference type="PROSITE" id="PS50125">
    <property type="entry name" value="GUANYLATE_CYCLASE_2"/>
    <property type="match status" value="1"/>
</dbReference>
<dbReference type="GO" id="GO:0035556">
    <property type="term" value="P:intracellular signal transduction"/>
    <property type="evidence" value="ECO:0007669"/>
    <property type="project" value="InterPro"/>
</dbReference>
<dbReference type="Proteomes" id="UP000190092">
    <property type="component" value="Unassembled WGS sequence"/>
</dbReference>
<protein>
    <submittedName>
        <fullName evidence="3">Adenylate cyclase</fullName>
    </submittedName>
</protein>
<keyword evidence="1" id="KW-0472">Membrane</keyword>
<dbReference type="Pfam" id="PF00211">
    <property type="entry name" value="Guanylate_cyc"/>
    <property type="match status" value="1"/>
</dbReference>
<sequence>MRMRWLFGDGNKPRAPVVVALLVLLNALVLRIADPPGIARLRDFAFDNFQRLKPREMPADMPVRIVDIDEASLAAYGQWPWPRTRLAELVDKLTGAGAAVIAFDVVFAEPDRSSLPVIAKSLPDALQDSDLRRTMEALPDNDEVFAEAIARSTVVTGFAFDPYAKGRAPRREWGVAHNSGEKDTLSVEQLIRQFIPQQTGVVPTLKILEEAAKGNGAVTTQIEGAIVRHVPMLFRLAGQRDEDLYPALSIEALRTVQEATTYLVRWSGAQGFESFGARTGVGSIRVGKVDIHTDAFGRMTLYDSGHRDSRFVSAKDVIDGTVAPDKIEANIVFLGTSAVGLKDLRNTPLQDSVPGVEIHAQLVEQMLTQTFLERPDYADGAEFLYLAGIGLAFVLLLPRLSAVSMGLVAVGFVGVGIVAPWIAFAQARLLFDPIYPSATLAAIYISGSALSFARAERDRREIRGAFGMYLSPDVVEQLARNPKLLQLGGEMREITVMFTDVRGFTRISEQFDPQGLTRFMNRFLTPMTDLILSHRGTIDKYMGDAIMAFWNAPLPVEGHAMRACESALGMQAQLQKLNMEWKAEAEAEGRAHIPVSIGIGLNTGAASVGNFGSDQRFTYSCLGDEVNLASRLEGQCKTYGVGIIIGDNTCRQVPDFASLELDLVMVKGKTEPERIHVLLGDNQVRQSAAYEALASAQAEFLVLYRAGRFIEAQQAIEACVAAAEAAGWKQGYYDMMRERVDRLAEDAPTDWNGVYVAKEK</sequence>
<evidence type="ECO:0000313" key="4">
    <source>
        <dbReference type="Proteomes" id="UP000190092"/>
    </source>
</evidence>
<accession>A0A1T4KU48</accession>
<dbReference type="Pfam" id="PF05226">
    <property type="entry name" value="CHASE2"/>
    <property type="match status" value="1"/>
</dbReference>
<dbReference type="AlphaFoldDB" id="A0A1T4KU48"/>
<name>A0A1T4KU48_9HYPH</name>
<evidence type="ECO:0000256" key="1">
    <source>
        <dbReference type="SAM" id="Phobius"/>
    </source>
</evidence>
<feature type="transmembrane region" description="Helical" evidence="1">
    <location>
        <begin position="407"/>
        <end position="427"/>
    </location>
</feature>
<feature type="transmembrane region" description="Helical" evidence="1">
    <location>
        <begin position="433"/>
        <end position="453"/>
    </location>
</feature>
<dbReference type="STRING" id="225324.SAMN02745126_01157"/>
<dbReference type="GO" id="GO:0004016">
    <property type="term" value="F:adenylate cyclase activity"/>
    <property type="evidence" value="ECO:0007669"/>
    <property type="project" value="UniProtKB-ARBA"/>
</dbReference>
<dbReference type="PANTHER" id="PTHR43081:SF1">
    <property type="entry name" value="ADENYLATE CYCLASE, TERMINAL-DIFFERENTIATION SPECIFIC"/>
    <property type="match status" value="1"/>
</dbReference>
<dbReference type="OrthoDB" id="9762462at2"/>
<reference evidence="4" key="1">
    <citation type="submission" date="2017-02" db="EMBL/GenBank/DDBJ databases">
        <authorList>
            <person name="Varghese N."/>
            <person name="Submissions S."/>
        </authorList>
    </citation>
    <scope>NUCLEOTIDE SEQUENCE [LARGE SCALE GENOMIC DNA]</scope>
    <source>
        <strain evidence="4">ATCC 27094</strain>
    </source>
</reference>
<dbReference type="Gene3D" id="3.30.70.1230">
    <property type="entry name" value="Nucleotide cyclase"/>
    <property type="match status" value="1"/>
</dbReference>
<dbReference type="EMBL" id="FUWJ01000001">
    <property type="protein sequence ID" value="SJZ45972.1"/>
    <property type="molecule type" value="Genomic_DNA"/>
</dbReference>
<keyword evidence="4" id="KW-1185">Reference proteome</keyword>
<dbReference type="SMART" id="SM00044">
    <property type="entry name" value="CYCc"/>
    <property type="match status" value="1"/>
</dbReference>
<organism evidence="3 4">
    <name type="scientific">Enhydrobacter aerosaccus</name>
    <dbReference type="NCBI Taxonomy" id="225324"/>
    <lineage>
        <taxon>Bacteria</taxon>
        <taxon>Pseudomonadati</taxon>
        <taxon>Pseudomonadota</taxon>
        <taxon>Alphaproteobacteria</taxon>
        <taxon>Hyphomicrobiales</taxon>
        <taxon>Enhydrobacter</taxon>
    </lineage>
</organism>
<gene>
    <name evidence="3" type="ORF">SAMN02745126_01157</name>
</gene>
<dbReference type="SMART" id="SM01080">
    <property type="entry name" value="CHASE2"/>
    <property type="match status" value="1"/>
</dbReference>
<dbReference type="SUPFAM" id="SSF55073">
    <property type="entry name" value="Nucleotide cyclase"/>
    <property type="match status" value="1"/>
</dbReference>
<evidence type="ECO:0000313" key="3">
    <source>
        <dbReference type="EMBL" id="SJZ45972.1"/>
    </source>
</evidence>
<dbReference type="CDD" id="cd07302">
    <property type="entry name" value="CHD"/>
    <property type="match status" value="1"/>
</dbReference>
<dbReference type="InterPro" id="IPR007890">
    <property type="entry name" value="CHASE2"/>
</dbReference>
<evidence type="ECO:0000259" key="2">
    <source>
        <dbReference type="PROSITE" id="PS50125"/>
    </source>
</evidence>
<dbReference type="PANTHER" id="PTHR43081">
    <property type="entry name" value="ADENYLATE CYCLASE, TERMINAL-DIFFERENTIATION SPECIFIC-RELATED"/>
    <property type="match status" value="1"/>
</dbReference>
<dbReference type="InterPro" id="IPR050697">
    <property type="entry name" value="Adenylyl/Guanylyl_Cyclase_3/4"/>
</dbReference>
<dbReference type="InterPro" id="IPR001054">
    <property type="entry name" value="A/G_cyclase"/>
</dbReference>
<feature type="domain" description="Guanylate cyclase" evidence="2">
    <location>
        <begin position="495"/>
        <end position="633"/>
    </location>
</feature>